<proteinExistence type="predicted"/>
<dbReference type="RefSeq" id="WP_183365844.1">
    <property type="nucleotide sequence ID" value="NZ_JACIEZ010000003.1"/>
</dbReference>
<evidence type="ECO:0000313" key="2">
    <source>
        <dbReference type="Proteomes" id="UP000528286"/>
    </source>
</evidence>
<accession>A0A7W6NKS3</accession>
<keyword evidence="2" id="KW-1185">Reference proteome</keyword>
<evidence type="ECO:0000313" key="1">
    <source>
        <dbReference type="EMBL" id="MBB4064582.1"/>
    </source>
</evidence>
<evidence type="ECO:0008006" key="3">
    <source>
        <dbReference type="Google" id="ProtNLM"/>
    </source>
</evidence>
<name>A0A7W6NKS3_9HYPH</name>
<comment type="caution">
    <text evidence="1">The sequence shown here is derived from an EMBL/GenBank/DDBJ whole genome shotgun (WGS) entry which is preliminary data.</text>
</comment>
<dbReference type="Proteomes" id="UP000528286">
    <property type="component" value="Unassembled WGS sequence"/>
</dbReference>
<protein>
    <recommendedName>
        <fullName evidence="3">SRPBCC family protein</fullName>
    </recommendedName>
</protein>
<dbReference type="EMBL" id="JACIEZ010000003">
    <property type="protein sequence ID" value="MBB4064582.1"/>
    <property type="molecule type" value="Genomic_DNA"/>
</dbReference>
<organism evidence="1 2">
    <name type="scientific">Gellertiella hungarica</name>
    <dbReference type="NCBI Taxonomy" id="1572859"/>
    <lineage>
        <taxon>Bacteria</taxon>
        <taxon>Pseudomonadati</taxon>
        <taxon>Pseudomonadota</taxon>
        <taxon>Alphaproteobacteria</taxon>
        <taxon>Hyphomicrobiales</taxon>
        <taxon>Rhizobiaceae</taxon>
        <taxon>Gellertiella</taxon>
    </lineage>
</organism>
<sequence length="163" mass="18515">MPISLFGLLLVPVLAFSSWRLVEDASHGGRWITLKRRSRRSPEKIWSDIEKGWTDHALTFEPVRILPDSTDTLKSFALSVDDREYRTSLQRLPPSAPRSLTITCVKANGQPYPLGRHHRKIWRVEPNGAGSMIHVAVTFQAPPFAIMQAIFTFSRQLRLLAGR</sequence>
<reference evidence="1 2" key="1">
    <citation type="submission" date="2020-08" db="EMBL/GenBank/DDBJ databases">
        <title>Genomic Encyclopedia of Type Strains, Phase IV (KMG-IV): sequencing the most valuable type-strain genomes for metagenomic binning, comparative biology and taxonomic classification.</title>
        <authorList>
            <person name="Goeker M."/>
        </authorList>
    </citation>
    <scope>NUCLEOTIDE SEQUENCE [LARGE SCALE GENOMIC DNA]</scope>
    <source>
        <strain evidence="1 2">DSM 29853</strain>
    </source>
</reference>
<dbReference type="AlphaFoldDB" id="A0A7W6NKS3"/>
<gene>
    <name evidence="1" type="ORF">GGR23_001769</name>
</gene>